<evidence type="ECO:0000313" key="1">
    <source>
        <dbReference type="EMBL" id="KAG0415522.1"/>
    </source>
</evidence>
<dbReference type="Proteomes" id="UP000805193">
    <property type="component" value="Unassembled WGS sequence"/>
</dbReference>
<dbReference type="EMBL" id="JABSTQ010011062">
    <property type="protein sequence ID" value="KAG0415522.1"/>
    <property type="molecule type" value="Genomic_DNA"/>
</dbReference>
<reference evidence="1 2" key="1">
    <citation type="journal article" date="2020" name="Cell">
        <title>Large-Scale Comparative Analyses of Tick Genomes Elucidate Their Genetic Diversity and Vector Capacities.</title>
        <authorList>
            <consortium name="Tick Genome and Microbiome Consortium (TIGMIC)"/>
            <person name="Jia N."/>
            <person name="Wang J."/>
            <person name="Shi W."/>
            <person name="Du L."/>
            <person name="Sun Y."/>
            <person name="Zhan W."/>
            <person name="Jiang J.F."/>
            <person name="Wang Q."/>
            <person name="Zhang B."/>
            <person name="Ji P."/>
            <person name="Bell-Sakyi L."/>
            <person name="Cui X.M."/>
            <person name="Yuan T.T."/>
            <person name="Jiang B.G."/>
            <person name="Yang W.F."/>
            <person name="Lam T.T."/>
            <person name="Chang Q.C."/>
            <person name="Ding S.J."/>
            <person name="Wang X.J."/>
            <person name="Zhu J.G."/>
            <person name="Ruan X.D."/>
            <person name="Zhao L."/>
            <person name="Wei J.T."/>
            <person name="Ye R.Z."/>
            <person name="Que T.C."/>
            <person name="Du C.H."/>
            <person name="Zhou Y.H."/>
            <person name="Cheng J.X."/>
            <person name="Dai P.F."/>
            <person name="Guo W.B."/>
            <person name="Han X.H."/>
            <person name="Huang E.J."/>
            <person name="Li L.F."/>
            <person name="Wei W."/>
            <person name="Gao Y.C."/>
            <person name="Liu J.Z."/>
            <person name="Shao H.Z."/>
            <person name="Wang X."/>
            <person name="Wang C.C."/>
            <person name="Yang T.C."/>
            <person name="Huo Q.B."/>
            <person name="Li W."/>
            <person name="Chen H.Y."/>
            <person name="Chen S.E."/>
            <person name="Zhou L.G."/>
            <person name="Ni X.B."/>
            <person name="Tian J.H."/>
            <person name="Sheng Y."/>
            <person name="Liu T."/>
            <person name="Pan Y.S."/>
            <person name="Xia L.Y."/>
            <person name="Li J."/>
            <person name="Zhao F."/>
            <person name="Cao W.C."/>
        </authorList>
    </citation>
    <scope>NUCLEOTIDE SEQUENCE [LARGE SCALE GENOMIC DNA]</scope>
    <source>
        <strain evidence="1">Iper-2018</strain>
    </source>
</reference>
<comment type="caution">
    <text evidence="1">The sequence shown here is derived from an EMBL/GenBank/DDBJ whole genome shotgun (WGS) entry which is preliminary data.</text>
</comment>
<proteinExistence type="predicted"/>
<accession>A0AC60P7P3</accession>
<organism evidence="1 2">
    <name type="scientific">Ixodes persulcatus</name>
    <name type="common">Taiga tick</name>
    <dbReference type="NCBI Taxonomy" id="34615"/>
    <lineage>
        <taxon>Eukaryota</taxon>
        <taxon>Metazoa</taxon>
        <taxon>Ecdysozoa</taxon>
        <taxon>Arthropoda</taxon>
        <taxon>Chelicerata</taxon>
        <taxon>Arachnida</taxon>
        <taxon>Acari</taxon>
        <taxon>Parasitiformes</taxon>
        <taxon>Ixodida</taxon>
        <taxon>Ixodoidea</taxon>
        <taxon>Ixodidae</taxon>
        <taxon>Ixodinae</taxon>
        <taxon>Ixodes</taxon>
    </lineage>
</organism>
<evidence type="ECO:0000313" key="2">
    <source>
        <dbReference type="Proteomes" id="UP000805193"/>
    </source>
</evidence>
<protein>
    <submittedName>
        <fullName evidence="1">Uncharacterized protein</fullName>
    </submittedName>
</protein>
<sequence>MLDITRLTFAPPKTPYKSRTLRTQQRAAMSFLLSPRCLWPGDPGIRPLLRPQCLEVPTTNVLQRGTLHHYQEQHHQARPLTCSALQWNCNGLRTRLPELRDHLLHHAYDAVALQEPRMPAGSVRIVGHVVYYSKPLVAGVTPRAALLVQRDLRQIEDCFRTLLEEALDEGRSFTPETLSHVLQKVTREVRVPTTRPNPDLKWLELRAKRRRAQRRSWATGDPADVLAYRRHGKKLASRQWRLKCATLDKPAGGSRAWRMARTLAGRPIPRNPVLGVAVAMNLQSAEMAELLADAFTEVPPLPAAGPPPQGWSKFRRPTATPMQQPDKDFALHELQHALDALPRHRAAPGPDGITNQALRNVNESAVPAMLTLINHVWRTAKIPEAWREATTVPLLKPGKPQDQLSSYRPISLTSCLGKVMERMVLRRLVYHLEAAGALPDCFSGFRHHRSTADAIGDITSSLEEAKAQGWSAMAVFLDVRKAFDALPHRSIISALRRFGVCGRPLNYICAFLSERTMCVRVGGALSKPRRVVCGVPQGSVVSPLLFAFAIASLPAAARVGEEPALPISMAVYADNVALWATAPGYRRQRMACALQRALTKTVYHLNQLGLTTSAEKTVALCYAPRRPSKFQPTLFIGDVPARVKKTATYLGLTLDWRLSWGPAMQVVIQRMRTHTNILRALGGTTWGTSQQMLLQLYKGLVLARPLYALPLIRLSGNQIENLERAQRVALRICIGIRALGHLVRMSNCDSTITLLMGIAERTDSELGTQVCTLGDIAGTPGPLAPLPALHTDPHPLRVSICIPGLQTKKSAAVLTARQLTESHLDAEYDGRTRVFTDGSVNPSGGTATAAVFFEAAAIGIHERLSHQASSTTAELAAIRLALWGILTGCARGLSWVILSDSRAALGLLSGLERATPLAQSVAQDAAELQEKGHEIVFQWIPSHCGIRGNDVADSLAAQAHNDPGSSSEKNHQMTESGPESGGRHVLSRLPRGLDRHTAAVLHRLRIGSAFTPAWIGRFRPDLNPNCQTCQDTADAEHLLLHCSGYNDERTALHNAYSRLGLSSASLEELLHPRATRAVTDMALKKLITYLKDTALLKIL</sequence>
<keyword evidence="2" id="KW-1185">Reference proteome</keyword>
<gene>
    <name evidence="1" type="ORF">HPB47_007331</name>
</gene>
<name>A0AC60P7P3_IXOPE</name>